<dbReference type="InterPro" id="IPR023286">
    <property type="entry name" value="ABATE_dom_sf"/>
</dbReference>
<dbReference type="SUPFAM" id="SSF160904">
    <property type="entry name" value="Jann2411-like"/>
    <property type="match status" value="1"/>
</dbReference>
<reference evidence="2" key="1">
    <citation type="submission" date="2020-10" db="EMBL/GenBank/DDBJ databases">
        <title>Taxonomic study of unclassified bacteria belonging to the class Ktedonobacteria.</title>
        <authorList>
            <person name="Yabe S."/>
            <person name="Wang C.M."/>
            <person name="Zheng Y."/>
            <person name="Sakai Y."/>
            <person name="Cavaletti L."/>
            <person name="Monciardini P."/>
            <person name="Donadio S."/>
        </authorList>
    </citation>
    <scope>NUCLEOTIDE SEQUENCE</scope>
    <source>
        <strain evidence="2">ID150040</strain>
    </source>
</reference>
<accession>A0A8J3ISE8</accession>
<evidence type="ECO:0000259" key="1">
    <source>
        <dbReference type="Pfam" id="PF11706"/>
    </source>
</evidence>
<comment type="caution">
    <text evidence="2">The sequence shown here is derived from an EMBL/GenBank/DDBJ whole genome shotgun (WGS) entry which is preliminary data.</text>
</comment>
<organism evidence="2 3">
    <name type="scientific">Reticulibacter mediterranei</name>
    <dbReference type="NCBI Taxonomy" id="2778369"/>
    <lineage>
        <taxon>Bacteria</taxon>
        <taxon>Bacillati</taxon>
        <taxon>Chloroflexota</taxon>
        <taxon>Ktedonobacteria</taxon>
        <taxon>Ktedonobacterales</taxon>
        <taxon>Reticulibacteraceae</taxon>
        <taxon>Reticulibacter</taxon>
    </lineage>
</organism>
<evidence type="ECO:0000313" key="3">
    <source>
        <dbReference type="Proteomes" id="UP000597444"/>
    </source>
</evidence>
<feature type="domain" description="Zinc finger CGNR" evidence="1">
    <location>
        <begin position="183"/>
        <end position="218"/>
    </location>
</feature>
<dbReference type="RefSeq" id="WP_220208452.1">
    <property type="nucleotide sequence ID" value="NZ_BNJK01000002.1"/>
</dbReference>
<dbReference type="Pfam" id="PF07336">
    <property type="entry name" value="ABATE"/>
    <property type="match status" value="1"/>
</dbReference>
<dbReference type="Pfam" id="PF11706">
    <property type="entry name" value="zf-CGNR"/>
    <property type="match status" value="1"/>
</dbReference>
<dbReference type="AlphaFoldDB" id="A0A8J3ISE8"/>
<dbReference type="Proteomes" id="UP000597444">
    <property type="component" value="Unassembled WGS sequence"/>
</dbReference>
<gene>
    <name evidence="2" type="ORF">KSF_077180</name>
</gene>
<dbReference type="EMBL" id="BNJK01000002">
    <property type="protein sequence ID" value="GHO97670.1"/>
    <property type="molecule type" value="Genomic_DNA"/>
</dbReference>
<dbReference type="InterPro" id="IPR021005">
    <property type="entry name" value="Znf_CGNR"/>
</dbReference>
<evidence type="ECO:0000313" key="2">
    <source>
        <dbReference type="EMBL" id="GHO97670.1"/>
    </source>
</evidence>
<sequence>MDAAAQLKEALQKMPQLIGERLCLDFANTVEPRGGISTHHTSLRDYLTSYTDLIAWGYHAHLLTEERSLHLLREVEQRPDDALAQWKRAIALRETIYRVFWLMANHEQPSQADLDALRQEYLAAVNHSWLVKQGDRFVWQWEEDDRALDQLLWPIAQSVTTLLTGEDLERIKVCPGVPGDPVLCAWLFFDTSKNRNRQWCSMADCGSVVKARRLTERRRAARASRATRSS</sequence>
<keyword evidence="3" id="KW-1185">Reference proteome</keyword>
<protein>
    <recommendedName>
        <fullName evidence="1">Zinc finger CGNR domain-containing protein</fullName>
    </recommendedName>
</protein>
<dbReference type="PANTHER" id="PTHR35525">
    <property type="entry name" value="BLL6575 PROTEIN"/>
    <property type="match status" value="1"/>
</dbReference>
<name>A0A8J3ISE8_9CHLR</name>
<dbReference type="Gene3D" id="1.10.3300.10">
    <property type="entry name" value="Jann2411-like domain"/>
    <property type="match status" value="1"/>
</dbReference>
<dbReference type="PANTHER" id="PTHR35525:SF3">
    <property type="entry name" value="BLL6575 PROTEIN"/>
    <property type="match status" value="1"/>
</dbReference>
<proteinExistence type="predicted"/>
<dbReference type="InterPro" id="IPR010852">
    <property type="entry name" value="ABATE"/>
</dbReference>